<feature type="transmembrane region" description="Helical" evidence="1">
    <location>
        <begin position="36"/>
        <end position="54"/>
    </location>
</feature>
<feature type="transmembrane region" description="Helical" evidence="1">
    <location>
        <begin position="12"/>
        <end position="30"/>
    </location>
</feature>
<feature type="non-terminal residue" evidence="2">
    <location>
        <position position="1"/>
    </location>
</feature>
<protein>
    <submittedName>
        <fullName evidence="2">Uncharacterized protein</fullName>
    </submittedName>
</protein>
<reference evidence="2" key="1">
    <citation type="submission" date="2021-03" db="EMBL/GenBank/DDBJ databases">
        <title>novel species isolated from a fishpond in China.</title>
        <authorList>
            <person name="Lu H."/>
            <person name="Cai Z."/>
        </authorList>
    </citation>
    <scope>NUCLEOTIDE SEQUENCE</scope>
    <source>
        <strain evidence="2">JCM 30855</strain>
    </source>
</reference>
<dbReference type="RefSeq" id="WP_206576005.1">
    <property type="nucleotide sequence ID" value="NZ_JAFKCV010000198.1"/>
</dbReference>
<evidence type="ECO:0000313" key="3">
    <source>
        <dbReference type="Proteomes" id="UP000664654"/>
    </source>
</evidence>
<dbReference type="EMBL" id="JAFKCV010000198">
    <property type="protein sequence ID" value="MBN7827952.1"/>
    <property type="molecule type" value="Genomic_DNA"/>
</dbReference>
<keyword evidence="1" id="KW-0472">Membrane</keyword>
<name>A0A939DTB4_9ALTE</name>
<organism evidence="2 3">
    <name type="scientific">Bowmanella dokdonensis</name>
    <dbReference type="NCBI Taxonomy" id="751969"/>
    <lineage>
        <taxon>Bacteria</taxon>
        <taxon>Pseudomonadati</taxon>
        <taxon>Pseudomonadota</taxon>
        <taxon>Gammaproteobacteria</taxon>
        <taxon>Alteromonadales</taxon>
        <taxon>Alteromonadaceae</taxon>
        <taxon>Bowmanella</taxon>
    </lineage>
</organism>
<dbReference type="SUPFAM" id="SSF82866">
    <property type="entry name" value="Multidrug efflux transporter AcrB transmembrane domain"/>
    <property type="match status" value="1"/>
</dbReference>
<gene>
    <name evidence="2" type="ORF">J0A66_22220</name>
</gene>
<comment type="caution">
    <text evidence="2">The sequence shown here is derived from an EMBL/GenBank/DDBJ whole genome shotgun (WGS) entry which is preliminary data.</text>
</comment>
<dbReference type="Gene3D" id="1.20.1640.10">
    <property type="entry name" value="Multidrug efflux transporter AcrB transmembrane domain"/>
    <property type="match status" value="1"/>
</dbReference>
<keyword evidence="1" id="KW-0812">Transmembrane</keyword>
<accession>A0A939DTB4</accession>
<proteinExistence type="predicted"/>
<keyword evidence="1" id="KW-1133">Transmembrane helix</keyword>
<keyword evidence="3" id="KW-1185">Reference proteome</keyword>
<dbReference type="Proteomes" id="UP000664654">
    <property type="component" value="Unassembled WGS sequence"/>
</dbReference>
<evidence type="ECO:0000313" key="2">
    <source>
        <dbReference type="EMBL" id="MBN7827952.1"/>
    </source>
</evidence>
<evidence type="ECO:0000256" key="1">
    <source>
        <dbReference type="SAM" id="Phobius"/>
    </source>
</evidence>
<sequence length="69" mass="7622">ITEHGDSGHVRQALLMSSLTSMLAFGMMVFSQTPAIYQFGFTLLVGLSLGWLVCRLLPAAWIRNINEPL</sequence>
<dbReference type="AlphaFoldDB" id="A0A939DTB4"/>